<dbReference type="PANTHER" id="PTHR42682">
    <property type="entry name" value="HYDROGENASE-4 COMPONENT F"/>
    <property type="match status" value="1"/>
</dbReference>
<evidence type="ECO:0000256" key="4">
    <source>
        <dbReference type="ARBA" id="ARBA00022989"/>
    </source>
</evidence>
<keyword evidence="3 7" id="KW-0812">Transmembrane</keyword>
<keyword evidence="4 8" id="KW-1133">Transmembrane helix</keyword>
<evidence type="ECO:0000259" key="9">
    <source>
        <dbReference type="Pfam" id="PF00361"/>
    </source>
</evidence>
<feature type="transmembrane region" description="Helical" evidence="8">
    <location>
        <begin position="30"/>
        <end position="47"/>
    </location>
</feature>
<dbReference type="InterPro" id="IPR001750">
    <property type="entry name" value="ND/Mrp_TM"/>
</dbReference>
<evidence type="ECO:0000256" key="1">
    <source>
        <dbReference type="ARBA" id="ARBA00004651"/>
    </source>
</evidence>
<feature type="transmembrane region" description="Helical" evidence="8">
    <location>
        <begin position="586"/>
        <end position="603"/>
    </location>
</feature>
<feature type="domain" description="NADH:quinone oxidoreductase/Mrp antiporter transmembrane" evidence="9">
    <location>
        <begin position="116"/>
        <end position="390"/>
    </location>
</feature>
<accession>A0A832DGL9</accession>
<gene>
    <name evidence="10" type="ORF">ENS56_09805</name>
</gene>
<proteinExistence type="predicted"/>
<protein>
    <recommendedName>
        <fullName evidence="9">NADH:quinone oxidoreductase/Mrp antiporter transmembrane domain-containing protein</fullName>
    </recommendedName>
</protein>
<keyword evidence="2" id="KW-1003">Cell membrane</keyword>
<feature type="transmembrane region" description="Helical" evidence="8">
    <location>
        <begin position="446"/>
        <end position="473"/>
    </location>
</feature>
<dbReference type="Pfam" id="PF00361">
    <property type="entry name" value="Proton_antipo_M"/>
    <property type="match status" value="1"/>
</dbReference>
<feature type="transmembrane region" description="Helical" evidence="8">
    <location>
        <begin position="291"/>
        <end position="311"/>
    </location>
</feature>
<feature type="transmembrane region" description="Helical" evidence="8">
    <location>
        <begin position="192"/>
        <end position="216"/>
    </location>
</feature>
<dbReference type="PRINTS" id="PR01434">
    <property type="entry name" value="NADHDHGNASE5"/>
</dbReference>
<feature type="transmembrane region" description="Helical" evidence="8">
    <location>
        <begin position="493"/>
        <end position="512"/>
    </location>
</feature>
<dbReference type="GO" id="GO:0005886">
    <property type="term" value="C:plasma membrane"/>
    <property type="evidence" value="ECO:0007669"/>
    <property type="project" value="UniProtKB-SubCell"/>
</dbReference>
<sequence length="604" mass="66619">MIINELLLFLIVPLAVGFINLFLPALLRKGLTFLALAFGLVMVYLFYQRPMDSFAYFGQIIFSLDQLGLFIVAFIQILSFIILIFSLNGLDKNSDKRFFFLYPITVSFCNAVVLSEHALSFLVFWGLSGLTLYLFATMGKTHEAPKAAKKTFIIIGGSDAFLLMGLVIMWLISPATGWSLNNPQILLDGEYAHIAFICLLIAAFAKAGAFPLHTWVPDFSQNSPVESAAFLPASLDKLLGIFLLAKMLTSLFVVYPLINMILISLGAITVISAVMMAMIQNNGLRLLGYDAVSQAGYMIMGISSGSALAFAGGLFHLLNYTIYKSALFLSFGSVEKKTGTSELDYLGGLGKNMPVTFLMALIGALSISGIPPFNGFFSKWMIYQGLIEKTSALGSGYQLWLLACIIIAVFGSALTVAVIIKFIHATFLGRRPDIYKDIKEAPANQWLSTGLLSALCILFGILAVALPLKYFIYPVVEASGMSIPSFAGLYDPVIITLLFAFAFLLGLLIYGLTAKVRYDDVYVGGMPALEKFRIAGTEFYNEVRNFTLLKSIYNYAEKKYFDLYEMGREFTFSFSGYLQKAHPGQLQLYVLYIVVGFLIIMLVV</sequence>
<evidence type="ECO:0000256" key="3">
    <source>
        <dbReference type="ARBA" id="ARBA00022692"/>
    </source>
</evidence>
<dbReference type="EMBL" id="DSVI01000014">
    <property type="protein sequence ID" value="HGT48319.1"/>
    <property type="molecule type" value="Genomic_DNA"/>
</dbReference>
<keyword evidence="6 8" id="KW-0472">Membrane</keyword>
<reference evidence="10" key="1">
    <citation type="journal article" date="2020" name="mSystems">
        <title>Genome- and Community-Level Interaction Insights into Carbon Utilization and Element Cycling Functions of Hydrothermarchaeota in Hydrothermal Sediment.</title>
        <authorList>
            <person name="Zhou Z."/>
            <person name="Liu Y."/>
            <person name="Xu W."/>
            <person name="Pan J."/>
            <person name="Luo Z.H."/>
            <person name="Li M."/>
        </authorList>
    </citation>
    <scope>NUCLEOTIDE SEQUENCE [LARGE SCALE GENOMIC DNA]</scope>
    <source>
        <strain evidence="10">SpSt-500</strain>
    </source>
</reference>
<dbReference type="InterPro" id="IPR052175">
    <property type="entry name" value="ComplexI-like_HydComp"/>
</dbReference>
<feature type="transmembrane region" description="Helical" evidence="8">
    <location>
        <begin position="67"/>
        <end position="87"/>
    </location>
</feature>
<comment type="caution">
    <text evidence="10">The sequence shown here is derived from an EMBL/GenBank/DDBJ whole genome shotgun (WGS) entry which is preliminary data.</text>
</comment>
<dbReference type="PANTHER" id="PTHR42682:SF4">
    <property type="entry name" value="NADH-UBIQUINONE_PLASTOQUINONE"/>
    <property type="match status" value="1"/>
</dbReference>
<evidence type="ECO:0000256" key="8">
    <source>
        <dbReference type="SAM" id="Phobius"/>
    </source>
</evidence>
<feature type="transmembrane region" description="Helical" evidence="8">
    <location>
        <begin position="6"/>
        <end position="23"/>
    </location>
</feature>
<feature type="transmembrane region" description="Helical" evidence="8">
    <location>
        <begin position="121"/>
        <end position="139"/>
    </location>
</feature>
<organism evidence="10">
    <name type="scientific">Ignavibacterium album</name>
    <dbReference type="NCBI Taxonomy" id="591197"/>
    <lineage>
        <taxon>Bacteria</taxon>
        <taxon>Pseudomonadati</taxon>
        <taxon>Ignavibacteriota</taxon>
        <taxon>Ignavibacteria</taxon>
        <taxon>Ignavibacteriales</taxon>
        <taxon>Ignavibacteriaceae</taxon>
        <taxon>Ignavibacterium</taxon>
    </lineage>
</organism>
<dbReference type="GO" id="GO:0016491">
    <property type="term" value="F:oxidoreductase activity"/>
    <property type="evidence" value="ECO:0007669"/>
    <property type="project" value="UniProtKB-KW"/>
</dbReference>
<feature type="transmembrane region" description="Helical" evidence="8">
    <location>
        <begin position="397"/>
        <end position="425"/>
    </location>
</feature>
<comment type="subcellular location">
    <subcellularLocation>
        <location evidence="1">Cell membrane</location>
        <topology evidence="1">Multi-pass membrane protein</topology>
    </subcellularLocation>
    <subcellularLocation>
        <location evidence="7">Membrane</location>
        <topology evidence="7">Multi-pass membrane protein</topology>
    </subcellularLocation>
</comment>
<evidence type="ECO:0000256" key="7">
    <source>
        <dbReference type="RuleBase" id="RU000320"/>
    </source>
</evidence>
<feature type="transmembrane region" description="Helical" evidence="8">
    <location>
        <begin position="261"/>
        <end position="279"/>
    </location>
</feature>
<evidence type="ECO:0000313" key="10">
    <source>
        <dbReference type="EMBL" id="HGT48319.1"/>
    </source>
</evidence>
<name>A0A832DGL9_9BACT</name>
<feature type="transmembrane region" description="Helical" evidence="8">
    <location>
        <begin position="355"/>
        <end position="377"/>
    </location>
</feature>
<evidence type="ECO:0000256" key="6">
    <source>
        <dbReference type="ARBA" id="ARBA00023136"/>
    </source>
</evidence>
<dbReference type="AlphaFoldDB" id="A0A832DGL9"/>
<keyword evidence="5" id="KW-0560">Oxidoreductase</keyword>
<feature type="transmembrane region" description="Helical" evidence="8">
    <location>
        <begin position="151"/>
        <end position="172"/>
    </location>
</feature>
<evidence type="ECO:0000256" key="2">
    <source>
        <dbReference type="ARBA" id="ARBA00022475"/>
    </source>
</evidence>
<feature type="transmembrane region" description="Helical" evidence="8">
    <location>
        <begin position="99"/>
        <end position="115"/>
    </location>
</feature>
<evidence type="ECO:0000256" key="5">
    <source>
        <dbReference type="ARBA" id="ARBA00023002"/>
    </source>
</evidence>